<organism evidence="2 3">
    <name type="scientific">Fusarium mangiferae</name>
    <name type="common">Mango malformation disease fungus</name>
    <dbReference type="NCBI Taxonomy" id="192010"/>
    <lineage>
        <taxon>Eukaryota</taxon>
        <taxon>Fungi</taxon>
        <taxon>Dikarya</taxon>
        <taxon>Ascomycota</taxon>
        <taxon>Pezizomycotina</taxon>
        <taxon>Sordariomycetes</taxon>
        <taxon>Hypocreomycetidae</taxon>
        <taxon>Hypocreales</taxon>
        <taxon>Nectriaceae</taxon>
        <taxon>Fusarium</taxon>
        <taxon>Fusarium fujikuroi species complex</taxon>
    </lineage>
</organism>
<evidence type="ECO:0000313" key="2">
    <source>
        <dbReference type="EMBL" id="CVK87620.1"/>
    </source>
</evidence>
<dbReference type="GeneID" id="65084718"/>
<proteinExistence type="predicted"/>
<comment type="caution">
    <text evidence="2">The sequence shown here is derived from an EMBL/GenBank/DDBJ whole genome shotgun (WGS) entry which is preliminary data.</text>
</comment>
<keyword evidence="3" id="KW-1185">Reference proteome</keyword>
<evidence type="ECO:0000313" key="3">
    <source>
        <dbReference type="Proteomes" id="UP000184255"/>
    </source>
</evidence>
<protein>
    <submittedName>
        <fullName evidence="2">Uncharacterized protein</fullName>
    </submittedName>
</protein>
<accession>A0A1L7SM38</accession>
<feature type="compositionally biased region" description="Low complexity" evidence="1">
    <location>
        <begin position="173"/>
        <end position="185"/>
    </location>
</feature>
<gene>
    <name evidence="2" type="ORF">FMAN_05452</name>
</gene>
<evidence type="ECO:0000256" key="1">
    <source>
        <dbReference type="SAM" id="MobiDB-lite"/>
    </source>
</evidence>
<feature type="region of interest" description="Disordered" evidence="1">
    <location>
        <begin position="1"/>
        <end position="29"/>
    </location>
</feature>
<dbReference type="EMBL" id="FCQH01000002">
    <property type="protein sequence ID" value="CVK87620.1"/>
    <property type="molecule type" value="Genomic_DNA"/>
</dbReference>
<dbReference type="AlphaFoldDB" id="A0A1L7SM38"/>
<name>A0A1L7SM38_FUSMA</name>
<dbReference type="Proteomes" id="UP000184255">
    <property type="component" value="Unassembled WGS sequence"/>
</dbReference>
<sequence>MTHPKIPNFAAMKRSSQAGNQHARPVPEPKGLTFVESMTLLGVNNEKSSGLRLVNNSPGGGRQENVVAKVPGLGGTYSAIVDNPGSLIDAYNILPRGKISVIFAVTPNGSGVNMTSTEIPWSVLKAQEDDAATATTENIIDQVQALDDDETVIGDDETVVGENDIPKKGTVGENNETTPEPTTTTQPRKAMTAECAPKHTRAHDPTRRLGKNPETRSSSRMNRRPGQGSCECALPG</sequence>
<dbReference type="VEuPathDB" id="FungiDB:FMAN_05452"/>
<dbReference type="RefSeq" id="XP_041678806.1">
    <property type="nucleotide sequence ID" value="XM_041827888.1"/>
</dbReference>
<feature type="compositionally biased region" description="Basic and acidic residues" evidence="1">
    <location>
        <begin position="202"/>
        <end position="214"/>
    </location>
</feature>
<feature type="region of interest" description="Disordered" evidence="1">
    <location>
        <begin position="160"/>
        <end position="236"/>
    </location>
</feature>
<reference evidence="3" key="1">
    <citation type="journal article" date="2016" name="Genome Biol. Evol.">
        <title>Comparative 'omics' of the Fusarium fujikuroi species complex highlights differences in genetic potential and metabolite synthesis.</title>
        <authorList>
            <person name="Niehaus E.-M."/>
            <person name="Muensterkoetter M."/>
            <person name="Proctor R.H."/>
            <person name="Brown D.W."/>
            <person name="Sharon A."/>
            <person name="Idan Y."/>
            <person name="Oren-Young L."/>
            <person name="Sieber C.M."/>
            <person name="Novak O."/>
            <person name="Pencik A."/>
            <person name="Tarkowska D."/>
            <person name="Hromadova K."/>
            <person name="Freeman S."/>
            <person name="Maymon M."/>
            <person name="Elazar M."/>
            <person name="Youssef S.A."/>
            <person name="El-Shabrawy E.S.M."/>
            <person name="Shalaby A.B.A."/>
            <person name="Houterman P."/>
            <person name="Brock N.L."/>
            <person name="Burkhardt I."/>
            <person name="Tsavkelova E.A."/>
            <person name="Dickschat J.S."/>
            <person name="Galuszka P."/>
            <person name="Gueldener U."/>
            <person name="Tudzynski B."/>
        </authorList>
    </citation>
    <scope>NUCLEOTIDE SEQUENCE [LARGE SCALE GENOMIC DNA]</scope>
    <source>
        <strain evidence="3">MRC7560</strain>
    </source>
</reference>